<dbReference type="GO" id="GO:0030488">
    <property type="term" value="P:tRNA methylation"/>
    <property type="evidence" value="ECO:0007669"/>
    <property type="project" value="TreeGrafter"/>
</dbReference>
<dbReference type="GO" id="GO:0002098">
    <property type="term" value="P:tRNA wobble uridine modification"/>
    <property type="evidence" value="ECO:0007669"/>
    <property type="project" value="InterPro"/>
</dbReference>
<evidence type="ECO:0000313" key="7">
    <source>
        <dbReference type="EMBL" id="KAB5589674.1"/>
    </source>
</evidence>
<keyword evidence="3" id="KW-0285">Flavoprotein</keyword>
<dbReference type="GO" id="GO:0005737">
    <property type="term" value="C:cytoplasm"/>
    <property type="evidence" value="ECO:0007669"/>
    <property type="project" value="UniProtKB-ARBA"/>
</dbReference>
<dbReference type="InterPro" id="IPR002218">
    <property type="entry name" value="MnmG-rel"/>
</dbReference>
<dbReference type="Proteomes" id="UP000383932">
    <property type="component" value="Unassembled WGS sequence"/>
</dbReference>
<dbReference type="OrthoDB" id="3329at2759"/>
<dbReference type="Gene3D" id="3.50.50.60">
    <property type="entry name" value="FAD/NAD(P)-binding domain"/>
    <property type="match status" value="2"/>
</dbReference>
<dbReference type="InterPro" id="IPR026904">
    <property type="entry name" value="MnmG_C"/>
</dbReference>
<proteinExistence type="inferred from homology"/>
<organism evidence="7 8">
    <name type="scientific">Ceratobasidium theobromae</name>
    <dbReference type="NCBI Taxonomy" id="1582974"/>
    <lineage>
        <taxon>Eukaryota</taxon>
        <taxon>Fungi</taxon>
        <taxon>Dikarya</taxon>
        <taxon>Basidiomycota</taxon>
        <taxon>Agaricomycotina</taxon>
        <taxon>Agaricomycetes</taxon>
        <taxon>Cantharellales</taxon>
        <taxon>Ceratobasidiaceae</taxon>
        <taxon>Ceratobasidium</taxon>
    </lineage>
</organism>
<comment type="function">
    <text evidence="5">Component of the MSS1-MTO1 complex that catalyzes the 5-carboxymethylaminomethyluridine (cmnm(5)U) modification at the 34th wobble position (U34) of mitochondrial tRNAs.</text>
</comment>
<feature type="domain" description="tRNA uridine 5-carboxymethylaminomethyl modification enzyme C-terminal subdomain" evidence="6">
    <location>
        <begin position="562"/>
        <end position="633"/>
    </location>
</feature>
<dbReference type="PROSITE" id="PS01281">
    <property type="entry name" value="GIDA_2"/>
    <property type="match status" value="1"/>
</dbReference>
<dbReference type="InterPro" id="IPR036188">
    <property type="entry name" value="FAD/NAD-bd_sf"/>
</dbReference>
<dbReference type="InterPro" id="IPR047001">
    <property type="entry name" value="MnmG_C_subdom"/>
</dbReference>
<comment type="cofactor">
    <cofactor evidence="1">
        <name>FAD</name>
        <dbReference type="ChEBI" id="CHEBI:57692"/>
    </cofactor>
</comment>
<dbReference type="Pfam" id="PF21680">
    <property type="entry name" value="GIDA_C_1st"/>
    <property type="match status" value="1"/>
</dbReference>
<keyword evidence="8" id="KW-1185">Reference proteome</keyword>
<dbReference type="PANTHER" id="PTHR11806">
    <property type="entry name" value="GLUCOSE INHIBITED DIVISION PROTEIN A"/>
    <property type="match status" value="1"/>
</dbReference>
<evidence type="ECO:0000256" key="1">
    <source>
        <dbReference type="ARBA" id="ARBA00001974"/>
    </source>
</evidence>
<evidence type="ECO:0000259" key="6">
    <source>
        <dbReference type="SMART" id="SM01228"/>
    </source>
</evidence>
<dbReference type="NCBIfam" id="TIGR00136">
    <property type="entry name" value="mnmG_gidA"/>
    <property type="match status" value="1"/>
</dbReference>
<gene>
    <name evidence="7" type="ORF">CTheo_6875</name>
</gene>
<dbReference type="Pfam" id="PF13932">
    <property type="entry name" value="SAM_GIDA_C"/>
    <property type="match status" value="1"/>
</dbReference>
<dbReference type="PRINTS" id="PR00411">
    <property type="entry name" value="PNDRDTASEI"/>
</dbReference>
<dbReference type="InterPro" id="IPR049312">
    <property type="entry name" value="GIDA_C_N"/>
</dbReference>
<comment type="similarity">
    <text evidence="2">Belongs to the MnmG family.</text>
</comment>
<evidence type="ECO:0000256" key="2">
    <source>
        <dbReference type="ARBA" id="ARBA00007653"/>
    </source>
</evidence>
<dbReference type="Gene3D" id="1.10.150.570">
    <property type="entry name" value="GidA associated domain, C-terminal subdomain"/>
    <property type="match status" value="1"/>
</dbReference>
<reference evidence="7 8" key="1">
    <citation type="journal article" date="2019" name="Fungal Biol. Biotechnol.">
        <title>Draft genome sequence of fastidious pathogen Ceratobasidium theobromae, which causes vascular-streak dieback in Theobroma cacao.</title>
        <authorList>
            <person name="Ali S.S."/>
            <person name="Asman A."/>
            <person name="Shao J."/>
            <person name="Firmansyah A.P."/>
            <person name="Susilo A.W."/>
            <person name="Rosmana A."/>
            <person name="McMahon P."/>
            <person name="Junaid M."/>
            <person name="Guest D."/>
            <person name="Kheng T.Y."/>
            <person name="Meinhardt L.W."/>
            <person name="Bailey B.A."/>
        </authorList>
    </citation>
    <scope>NUCLEOTIDE SEQUENCE [LARGE SCALE GENOMIC DNA]</scope>
    <source>
        <strain evidence="7 8">CT2</strain>
    </source>
</reference>
<dbReference type="InterPro" id="IPR020595">
    <property type="entry name" value="MnmG-rel_CS"/>
</dbReference>
<dbReference type="SMART" id="SM01228">
    <property type="entry name" value="GIDA_assoc_3"/>
    <property type="match status" value="1"/>
</dbReference>
<dbReference type="PANTHER" id="PTHR11806:SF0">
    <property type="entry name" value="PROTEIN MTO1 HOMOLOG, MITOCHONDRIAL"/>
    <property type="match status" value="1"/>
</dbReference>
<dbReference type="GO" id="GO:0050660">
    <property type="term" value="F:flavin adenine dinucleotide binding"/>
    <property type="evidence" value="ECO:0007669"/>
    <property type="project" value="InterPro"/>
</dbReference>
<evidence type="ECO:0000256" key="4">
    <source>
        <dbReference type="ARBA" id="ARBA00022827"/>
    </source>
</evidence>
<dbReference type="InterPro" id="IPR004416">
    <property type="entry name" value="MnmG"/>
</dbReference>
<evidence type="ECO:0000256" key="3">
    <source>
        <dbReference type="ARBA" id="ARBA00022630"/>
    </source>
</evidence>
<dbReference type="InterPro" id="IPR044920">
    <property type="entry name" value="MnmG_C_subdom_sf"/>
</dbReference>
<name>A0A5N5QDD2_9AGAM</name>
<dbReference type="FunFam" id="3.50.50.60:FF:000002">
    <property type="entry name" value="tRNA uridine 5-carboxymethylaminomethyl modification enzyme MnmG"/>
    <property type="match status" value="1"/>
</dbReference>
<accession>A0A5N5QDD2</accession>
<dbReference type="Pfam" id="PF01134">
    <property type="entry name" value="GIDA"/>
    <property type="match status" value="1"/>
</dbReference>
<comment type="caution">
    <text evidence="7">The sequence shown here is derived from an EMBL/GenBank/DDBJ whole genome shotgun (WGS) entry which is preliminary data.</text>
</comment>
<dbReference type="PROSITE" id="PS01280">
    <property type="entry name" value="GIDA_1"/>
    <property type="match status" value="1"/>
</dbReference>
<keyword evidence="4" id="KW-0274">FAD</keyword>
<dbReference type="InterPro" id="IPR040131">
    <property type="entry name" value="MnmG_N"/>
</dbReference>
<dbReference type="AlphaFoldDB" id="A0A5N5QDD2"/>
<dbReference type="EMBL" id="SSOP01000241">
    <property type="protein sequence ID" value="KAB5589674.1"/>
    <property type="molecule type" value="Genomic_DNA"/>
</dbReference>
<dbReference type="SUPFAM" id="SSF51905">
    <property type="entry name" value="FAD/NAD(P)-binding domain"/>
    <property type="match status" value="1"/>
</dbReference>
<evidence type="ECO:0000256" key="5">
    <source>
        <dbReference type="ARBA" id="ARBA00054993"/>
    </source>
</evidence>
<evidence type="ECO:0000313" key="8">
    <source>
        <dbReference type="Proteomes" id="UP000383932"/>
    </source>
</evidence>
<protein>
    <submittedName>
        <fullName evidence="7">tRNA uridine 5-carboxymethylaminomethyl modification enzyme MnmG</fullName>
    </submittedName>
</protein>
<sequence>MFSRLGSTACRHVLRRGYAFSADTIAKYDVCVIGGGHAGCEAAAGAARAGARTVLITQKLDTIGEMSCNPSIGGVGKGTLVREVDALGGVMGRAAGANLGPRAQMDRTLYKRAAQSALSQTQNLDTRPASVHDLILQPYTSPNPLTQQRVIGIRLDTGEIIECSQVVICTGTFLAGEIHIGHKTFPAGRHNDAPSPASGLSASLHRAGFQLGRLKTGTPARLDKRTVNFDRLERQDGDVPASGFAYWGPGVKYEDQQVACWKTSTTKETHKVIMENIHRTMHIRETVKGPRYCPSLEAKVLRFTEKTGHIIWLEPEGFDSDLIYPNGLSNSMPEDVQEQLVRTVPGLENAQMVRPAYGVEYDHIDPRELNATLETRRIRGLFLAGQINGTTGYEEAAAQGILAGINAGLGALGKAPLIIGRADGFLGVMVDDLITRGVEEPYRMFTSRAEYRMSLRSDNADLRLTPKGRAVGVVCDDRWAAYEHTKRTMDRAMELLQGCIQSPQCVVQKWESFGLPAKRDGVPRNGLEMLRNPGVTCEKLTHAIPGLGKLDPRALARADIQGQYLHHLKRQQADVRAFVSEEILALDPELDYDSVVGLSTEVRERLKIARPGSIGAAKRMEGMTAASAVLLLRHARRMQNPSLSTS</sequence>